<reference evidence="3" key="1">
    <citation type="submission" date="2014-05" db="EMBL/GenBank/DDBJ databases">
        <title>ATOL: Assembling a taxonomically balanced genome-scale reconstruction of the evolutionary history of the Enterobacteriaceae.</title>
        <authorList>
            <person name="Plunkett G. III"/>
            <person name="Neeno-Eckwall E.C."/>
            <person name="Glasner J.D."/>
            <person name="Perna N.T."/>
        </authorList>
    </citation>
    <scope>NUCLEOTIDE SEQUENCE [LARGE SCALE GENOMIC DNA]</scope>
    <source>
        <strain evidence="3">ATCC 49490</strain>
    </source>
</reference>
<dbReference type="InterPro" id="IPR029787">
    <property type="entry name" value="Nucleotide_cyclase"/>
</dbReference>
<dbReference type="Proteomes" id="UP000028630">
    <property type="component" value="Unassembled WGS sequence"/>
</dbReference>
<dbReference type="EC" id="4.6.-.-" evidence="2"/>
<dbReference type="Pfam" id="PF01590">
    <property type="entry name" value="GAF"/>
    <property type="match status" value="1"/>
</dbReference>
<dbReference type="OrthoDB" id="9812358at2"/>
<comment type="caution">
    <text evidence="2">The sequence shown here is derived from an EMBL/GenBank/DDBJ whole genome shotgun (WGS) entry which is preliminary data.</text>
</comment>
<dbReference type="PANTHER" id="PTHR43102:SF2">
    <property type="entry name" value="GAF DOMAIN-CONTAINING PROTEIN"/>
    <property type="match status" value="1"/>
</dbReference>
<dbReference type="EMBL" id="JMTB01000029">
    <property type="protein sequence ID" value="KFC10529.1"/>
    <property type="molecule type" value="Genomic_DNA"/>
</dbReference>
<organism evidence="2 3">
    <name type="scientific">Trabulsiella guamensis ATCC 49490</name>
    <dbReference type="NCBI Taxonomy" id="1005994"/>
    <lineage>
        <taxon>Bacteria</taxon>
        <taxon>Pseudomonadati</taxon>
        <taxon>Pseudomonadota</taxon>
        <taxon>Gammaproteobacteria</taxon>
        <taxon>Enterobacterales</taxon>
        <taxon>Enterobacteriaceae</taxon>
        <taxon>Trabulsiella</taxon>
    </lineage>
</organism>
<dbReference type="InterPro" id="IPR043128">
    <property type="entry name" value="Rev_trsase/Diguanyl_cyclase"/>
</dbReference>
<dbReference type="RefSeq" id="WP_038154101.1">
    <property type="nucleotide sequence ID" value="NZ_JMTB01000029.1"/>
</dbReference>
<dbReference type="InterPro" id="IPR029016">
    <property type="entry name" value="GAF-like_dom_sf"/>
</dbReference>
<evidence type="ECO:0000259" key="1">
    <source>
        <dbReference type="PROSITE" id="PS50887"/>
    </source>
</evidence>
<keyword evidence="2" id="KW-0456">Lyase</keyword>
<gene>
    <name evidence="2" type="ORF">GTGU_00579</name>
</gene>
<dbReference type="SMART" id="SM00267">
    <property type="entry name" value="GGDEF"/>
    <property type="match status" value="1"/>
</dbReference>
<sequence>MKTPEIPKNEAQRLAALRDSGLLDAGDPHRFDRLTRLAKHLFNVPMALVTLVDETTLVFKSSEGVSWKTLPRNISFCGHAILSERPLIVPDATTDERFSDNPLVTGNPHIRFYAGYPLRLPDGAIVGSFCLIDHETRGFAPAEQEMLKDLASIVEDDFAIFSVATTDDLTGLLNRRGFEHLANYAIASSSRRAEPLTLGWIDLDKFKEINDNFGHDQGDAALRALAELMRKTFRESDLLVRHGGDEFAILFLDTNENGAFIAMQHMAEVTDAFNATSGKPWRLAFSWGVTEFDHAAYSDVQSWLRATDKRMYEMKLQRDINQWNNNI</sequence>
<dbReference type="PROSITE" id="PS50887">
    <property type="entry name" value="GGDEF"/>
    <property type="match status" value="1"/>
</dbReference>
<feature type="domain" description="GGDEF" evidence="1">
    <location>
        <begin position="194"/>
        <end position="327"/>
    </location>
</feature>
<dbReference type="InterPro" id="IPR000160">
    <property type="entry name" value="GGDEF_dom"/>
</dbReference>
<dbReference type="SUPFAM" id="SSF55781">
    <property type="entry name" value="GAF domain-like"/>
    <property type="match status" value="1"/>
</dbReference>
<dbReference type="Gene3D" id="3.30.450.40">
    <property type="match status" value="1"/>
</dbReference>
<protein>
    <submittedName>
        <fullName evidence="2">Diguanylate cyclase</fullName>
        <ecNumber evidence="2">4.6.-.-</ecNumber>
    </submittedName>
</protein>
<dbReference type="NCBIfam" id="TIGR00254">
    <property type="entry name" value="GGDEF"/>
    <property type="match status" value="1"/>
</dbReference>
<dbReference type="AlphaFoldDB" id="A0A085AJY4"/>
<evidence type="ECO:0000313" key="3">
    <source>
        <dbReference type="Proteomes" id="UP000028630"/>
    </source>
</evidence>
<dbReference type="SMART" id="SM00065">
    <property type="entry name" value="GAF"/>
    <property type="match status" value="1"/>
</dbReference>
<dbReference type="CDD" id="cd01949">
    <property type="entry name" value="GGDEF"/>
    <property type="match status" value="1"/>
</dbReference>
<dbReference type="Gene3D" id="3.30.70.270">
    <property type="match status" value="1"/>
</dbReference>
<keyword evidence="3" id="KW-1185">Reference proteome</keyword>
<proteinExistence type="predicted"/>
<dbReference type="InterPro" id="IPR003018">
    <property type="entry name" value="GAF"/>
</dbReference>
<dbReference type="SUPFAM" id="SSF55073">
    <property type="entry name" value="Nucleotide cyclase"/>
    <property type="match status" value="1"/>
</dbReference>
<name>A0A085AJY4_9ENTR</name>
<evidence type="ECO:0000313" key="2">
    <source>
        <dbReference type="EMBL" id="KFC10529.1"/>
    </source>
</evidence>
<dbReference type="PANTHER" id="PTHR43102">
    <property type="entry name" value="SLR1143 PROTEIN"/>
    <property type="match status" value="1"/>
</dbReference>
<dbReference type="GO" id="GO:0016829">
    <property type="term" value="F:lyase activity"/>
    <property type="evidence" value="ECO:0007669"/>
    <property type="project" value="UniProtKB-KW"/>
</dbReference>
<accession>A0A085AJY4</accession>
<dbReference type="Pfam" id="PF00990">
    <property type="entry name" value="GGDEF"/>
    <property type="match status" value="1"/>
</dbReference>
<dbReference type="eggNOG" id="COG3706">
    <property type="taxonomic scope" value="Bacteria"/>
</dbReference>